<dbReference type="InterPro" id="IPR016032">
    <property type="entry name" value="Sig_transdc_resp-reg_C-effctor"/>
</dbReference>
<sequence>MIYVITDNQFLFAGIELILRKYEITVYQLSADDLRSHKVRKDHVFFIECPLREENLHSLRKLYQYGARVCYLMRSSIECDRKNASQFIDITTEMNVFIAKVLKTINNSACPPAVNIVRLTNQEFTVARLVLCGHSDVDIASELLITKRSSQDHINRVLKKLGGKSVADIYLQRNVIYGSGTTLQKQKSR</sequence>
<evidence type="ECO:0000313" key="5">
    <source>
        <dbReference type="Proteomes" id="UP001319930"/>
    </source>
</evidence>
<reference evidence="4 5" key="2">
    <citation type="submission" date="2021-09" db="EMBL/GenBank/DDBJ databases">
        <title>Whole genome sequencing of antimicrobial-resistant bacteria isolated from aquatic animals, plants, and environment in Asia.</title>
        <authorList>
            <person name="Hirabayashi A."/>
            <person name="Suzuki M."/>
        </authorList>
    </citation>
    <scope>NUCLEOTIDE SEQUENCE [LARGE SCALE GENOMIC DNA]</scope>
    <source>
        <strain evidence="4 5">NUITM-VK2</strain>
        <plasmid evidence="4 5">pNUITM-VK2</plasmid>
    </source>
</reference>
<reference evidence="3" key="1">
    <citation type="submission" date="2015-12" db="EMBL/GenBank/DDBJ databases">
        <title>Klebsiella pneumoniae strain KP04 plasmid pKP04VIM, complete sequence.</title>
        <authorList>
            <person name="Li R."/>
            <person name="Lin D."/>
            <person name="Chen C."/>
        </authorList>
    </citation>
    <scope>NUCLEOTIDE SEQUENCE</scope>
    <source>
        <plasmid evidence="3">pKP04VIM</plasmid>
    </source>
</reference>
<keyword evidence="3" id="KW-0614">Plasmid</keyword>
<dbReference type="EMBL" id="KU318421">
    <property type="protein sequence ID" value="ANS55450.1"/>
    <property type="molecule type" value="Genomic_DNA"/>
</dbReference>
<dbReference type="GO" id="GO:0006355">
    <property type="term" value="P:regulation of DNA-templated transcription"/>
    <property type="evidence" value="ECO:0007669"/>
    <property type="project" value="InterPro"/>
</dbReference>
<dbReference type="InterPro" id="IPR000792">
    <property type="entry name" value="Tscrpt_reg_LuxR_C"/>
</dbReference>
<dbReference type="SMART" id="SM00421">
    <property type="entry name" value="HTH_LUXR"/>
    <property type="match status" value="1"/>
</dbReference>
<evidence type="ECO:0000256" key="1">
    <source>
        <dbReference type="ARBA" id="ARBA00023125"/>
    </source>
</evidence>
<dbReference type="PATRIC" id="fig|573.1650.peg.5325"/>
<dbReference type="AlphaFoldDB" id="A0A1B1LQW9"/>
<feature type="domain" description="HTH luxR-type" evidence="2">
    <location>
        <begin position="116"/>
        <end position="173"/>
    </location>
</feature>
<dbReference type="EMBL" id="AP025164">
    <property type="protein sequence ID" value="BDB31163.1"/>
    <property type="molecule type" value="Genomic_DNA"/>
</dbReference>
<accession>A0A1B1LQW9</accession>
<dbReference type="GeneID" id="93757197"/>
<dbReference type="RefSeq" id="WP_017901082.1">
    <property type="nucleotide sequence ID" value="NZ_AP025164.1"/>
</dbReference>
<gene>
    <name evidence="4" type="ORF">NUITMVK2_2770</name>
</gene>
<dbReference type="Proteomes" id="UP001319930">
    <property type="component" value="Plasmid pNUITM-VK2"/>
</dbReference>
<evidence type="ECO:0000259" key="2">
    <source>
        <dbReference type="SMART" id="SM00421"/>
    </source>
</evidence>
<dbReference type="SUPFAM" id="SSF46894">
    <property type="entry name" value="C-terminal effector domain of the bipartite response regulators"/>
    <property type="match status" value="1"/>
</dbReference>
<geneLocation type="plasmid" evidence="4 5">
    <name>pNUITM-VK2</name>
</geneLocation>
<dbReference type="InterPro" id="IPR036388">
    <property type="entry name" value="WH-like_DNA-bd_sf"/>
</dbReference>
<dbReference type="PRINTS" id="PR00038">
    <property type="entry name" value="HTHLUXR"/>
</dbReference>
<dbReference type="GO" id="GO:0003677">
    <property type="term" value="F:DNA binding"/>
    <property type="evidence" value="ECO:0007669"/>
    <property type="project" value="UniProtKB-KW"/>
</dbReference>
<proteinExistence type="predicted"/>
<organism evidence="3">
    <name type="scientific">Klebsiella pneumoniae</name>
    <dbReference type="NCBI Taxonomy" id="573"/>
    <lineage>
        <taxon>Bacteria</taxon>
        <taxon>Pseudomonadati</taxon>
        <taxon>Pseudomonadota</taxon>
        <taxon>Gammaproteobacteria</taxon>
        <taxon>Enterobacterales</taxon>
        <taxon>Enterobacteriaceae</taxon>
        <taxon>Klebsiella/Raoultella group</taxon>
        <taxon>Klebsiella</taxon>
        <taxon>Klebsiella pneumoniae complex</taxon>
    </lineage>
</organism>
<evidence type="ECO:0000313" key="3">
    <source>
        <dbReference type="EMBL" id="ANS55450.1"/>
    </source>
</evidence>
<dbReference type="Pfam" id="PF00196">
    <property type="entry name" value="GerE"/>
    <property type="match status" value="1"/>
</dbReference>
<geneLocation type="plasmid" evidence="3">
    <name>pKP04VIM</name>
</geneLocation>
<protein>
    <recommendedName>
        <fullName evidence="2">HTH luxR-type domain-containing protein</fullName>
    </recommendedName>
</protein>
<dbReference type="Gene3D" id="1.10.10.10">
    <property type="entry name" value="Winged helix-like DNA-binding domain superfamily/Winged helix DNA-binding domain"/>
    <property type="match status" value="1"/>
</dbReference>
<keyword evidence="1" id="KW-0238">DNA-binding</keyword>
<name>A0A1B1LQW9_KLEPN</name>
<evidence type="ECO:0000313" key="4">
    <source>
        <dbReference type="EMBL" id="BDB31163.1"/>
    </source>
</evidence>